<keyword evidence="3 5" id="KW-0067">ATP-binding</keyword>
<accession>A0A523TJN8</accession>
<dbReference type="PROSITE" id="PS50893">
    <property type="entry name" value="ABC_TRANSPORTER_2"/>
    <property type="match status" value="1"/>
</dbReference>
<dbReference type="GO" id="GO:0005524">
    <property type="term" value="F:ATP binding"/>
    <property type="evidence" value="ECO:0007669"/>
    <property type="project" value="UniProtKB-KW"/>
</dbReference>
<organism evidence="5 6">
    <name type="scientific">Aerophobetes bacterium</name>
    <dbReference type="NCBI Taxonomy" id="2030807"/>
    <lineage>
        <taxon>Bacteria</taxon>
        <taxon>Candidatus Aerophobota</taxon>
    </lineage>
</organism>
<protein>
    <submittedName>
        <fullName evidence="5">ABC transporter ATP-binding protein</fullName>
    </submittedName>
</protein>
<dbReference type="Pfam" id="PF08352">
    <property type="entry name" value="oligo_HPY"/>
    <property type="match status" value="1"/>
</dbReference>
<dbReference type="GO" id="GO:0015833">
    <property type="term" value="P:peptide transport"/>
    <property type="evidence" value="ECO:0007669"/>
    <property type="project" value="InterPro"/>
</dbReference>
<sequence>MDKILELQDITKVFYLGSLISRFRITAVSHVSFHARPAEIFGLAGESGCGKTTVARMILGFEEPTSGKITYWRKDGAQVNRRNVWRTAGIQAVFQNPFETFNSLRQVDRYFFETLHNFGLTQGRKKAKERIDETLRTVGLSYPEVAGRYPSEFSGGQLQRISIARALLTNPSLLIADEPVSMVDASIRISVVNLFRKLKEEQGMSVIYITHDLATAYYVCDWITIMFRGNMVEMGKAEEILMRPRHPYTELLRESIPEADPKQRWQRKTEIIELEREEYLRAGCKFAGRCPQVMDKCKREIPPDLDVDGVFVKCFLYVQR</sequence>
<dbReference type="AlphaFoldDB" id="A0A523TJN8"/>
<dbReference type="PANTHER" id="PTHR43230:SF1">
    <property type="entry name" value="OLIGOPEPTIDE ABC TRANSPORTER, ATP-BINDING PROTEIN"/>
    <property type="match status" value="1"/>
</dbReference>
<proteinExistence type="predicted"/>
<dbReference type="InterPro" id="IPR027417">
    <property type="entry name" value="P-loop_NTPase"/>
</dbReference>
<dbReference type="CDD" id="cd03257">
    <property type="entry name" value="ABC_NikE_OppD_transporters"/>
    <property type="match status" value="1"/>
</dbReference>
<dbReference type="GO" id="GO:0016887">
    <property type="term" value="F:ATP hydrolysis activity"/>
    <property type="evidence" value="ECO:0007669"/>
    <property type="project" value="InterPro"/>
</dbReference>
<dbReference type="Gene3D" id="3.40.50.300">
    <property type="entry name" value="P-loop containing nucleotide triphosphate hydrolases"/>
    <property type="match status" value="1"/>
</dbReference>
<evidence type="ECO:0000259" key="4">
    <source>
        <dbReference type="PROSITE" id="PS50893"/>
    </source>
</evidence>
<name>A0A523TJN8_UNCAE</name>
<keyword evidence="1" id="KW-0813">Transport</keyword>
<dbReference type="Pfam" id="PF00005">
    <property type="entry name" value="ABC_tran"/>
    <property type="match status" value="1"/>
</dbReference>
<reference evidence="5 6" key="1">
    <citation type="submission" date="2019-03" db="EMBL/GenBank/DDBJ databases">
        <title>Metabolic potential of uncultured bacteria and archaea associated with petroleum seepage in deep-sea sediments.</title>
        <authorList>
            <person name="Dong X."/>
            <person name="Hubert C."/>
        </authorList>
    </citation>
    <scope>NUCLEOTIDE SEQUENCE [LARGE SCALE GENOMIC DNA]</scope>
    <source>
        <strain evidence="5">E44_bin3</strain>
    </source>
</reference>
<dbReference type="InterPro" id="IPR017871">
    <property type="entry name" value="ABC_transporter-like_CS"/>
</dbReference>
<dbReference type="SUPFAM" id="SSF52540">
    <property type="entry name" value="P-loop containing nucleoside triphosphate hydrolases"/>
    <property type="match status" value="1"/>
</dbReference>
<evidence type="ECO:0000256" key="2">
    <source>
        <dbReference type="ARBA" id="ARBA00022741"/>
    </source>
</evidence>
<keyword evidence="2" id="KW-0547">Nucleotide-binding</keyword>
<dbReference type="Proteomes" id="UP000316517">
    <property type="component" value="Unassembled WGS sequence"/>
</dbReference>
<dbReference type="EMBL" id="SOJT01000044">
    <property type="protein sequence ID" value="TET30191.1"/>
    <property type="molecule type" value="Genomic_DNA"/>
</dbReference>
<evidence type="ECO:0000256" key="1">
    <source>
        <dbReference type="ARBA" id="ARBA00022448"/>
    </source>
</evidence>
<comment type="caution">
    <text evidence="5">The sequence shown here is derived from an EMBL/GenBank/DDBJ whole genome shotgun (WGS) entry which is preliminary data.</text>
</comment>
<evidence type="ECO:0000313" key="6">
    <source>
        <dbReference type="Proteomes" id="UP000316517"/>
    </source>
</evidence>
<dbReference type="PANTHER" id="PTHR43230">
    <property type="entry name" value="ABC-TYPE DIPEPTIDE/OLIGOPEPTIDE TRANSPORT SYSTEM, ATPASE COMPONENT"/>
    <property type="match status" value="1"/>
</dbReference>
<dbReference type="InterPro" id="IPR003593">
    <property type="entry name" value="AAA+_ATPase"/>
</dbReference>
<dbReference type="SMART" id="SM00382">
    <property type="entry name" value="AAA"/>
    <property type="match status" value="1"/>
</dbReference>
<feature type="domain" description="ABC transporter" evidence="4">
    <location>
        <begin position="5"/>
        <end position="253"/>
    </location>
</feature>
<evidence type="ECO:0000313" key="5">
    <source>
        <dbReference type="EMBL" id="TET30191.1"/>
    </source>
</evidence>
<gene>
    <name evidence="5" type="ORF">E3J68_00830</name>
</gene>
<dbReference type="PROSITE" id="PS00211">
    <property type="entry name" value="ABC_TRANSPORTER_1"/>
    <property type="match status" value="1"/>
</dbReference>
<dbReference type="NCBIfam" id="TIGR01727">
    <property type="entry name" value="oligo_HPY"/>
    <property type="match status" value="1"/>
</dbReference>
<evidence type="ECO:0000256" key="3">
    <source>
        <dbReference type="ARBA" id="ARBA00022840"/>
    </source>
</evidence>
<dbReference type="InterPro" id="IPR003439">
    <property type="entry name" value="ABC_transporter-like_ATP-bd"/>
</dbReference>
<dbReference type="InterPro" id="IPR013563">
    <property type="entry name" value="Oligopep_ABC_C"/>
</dbReference>